<gene>
    <name evidence="1" type="ORF">DCCM_0417</name>
</gene>
<protein>
    <submittedName>
        <fullName evidence="1">ATPase component BioM of energizing module of biotin ECF transporter</fullName>
    </submittedName>
</protein>
<dbReference type="InterPro" id="IPR027417">
    <property type="entry name" value="P-loop_NTPase"/>
</dbReference>
<comment type="caution">
    <text evidence="1">The sequence shown here is derived from an EMBL/GenBank/DDBJ whole genome shotgun (WGS) entry which is preliminary data.</text>
</comment>
<evidence type="ECO:0000313" key="1">
    <source>
        <dbReference type="EMBL" id="GBF32226.1"/>
    </source>
</evidence>
<dbReference type="Proteomes" id="UP000239549">
    <property type="component" value="Unassembled WGS sequence"/>
</dbReference>
<dbReference type="AlphaFoldDB" id="A0A2L2XDB8"/>
<proteinExistence type="predicted"/>
<evidence type="ECO:0000313" key="2">
    <source>
        <dbReference type="Proteomes" id="UP000239549"/>
    </source>
</evidence>
<dbReference type="SUPFAM" id="SSF52540">
    <property type="entry name" value="P-loop containing nucleoside triphosphate hydrolases"/>
    <property type="match status" value="2"/>
</dbReference>
<dbReference type="EMBL" id="BFAV01000019">
    <property type="protein sequence ID" value="GBF32226.1"/>
    <property type="molecule type" value="Genomic_DNA"/>
</dbReference>
<organism evidence="1 2">
    <name type="scientific">Desulfocucumis palustris</name>
    <dbReference type="NCBI Taxonomy" id="1898651"/>
    <lineage>
        <taxon>Bacteria</taxon>
        <taxon>Bacillati</taxon>
        <taxon>Bacillota</taxon>
        <taxon>Clostridia</taxon>
        <taxon>Eubacteriales</taxon>
        <taxon>Desulfocucumaceae</taxon>
        <taxon>Desulfocucumis</taxon>
    </lineage>
</organism>
<keyword evidence="2" id="KW-1185">Reference proteome</keyword>
<accession>A0A2L2XDB8</accession>
<sequence>MKGDRIKGNLKKYFPGGNTSKGFHSFYDYIIETDANRIFVIKGGPGVGKSTFMRKIGEEMLDRGYDVEFHCCSSDNGSLDGVVIPAIRVALLDGTSPHVVDPRNPGAVDEIIHLGDHWDSKGLTGNKQEILATNREVGRLFRRAYGYLASAKIFLDQVESYYQDTGALDAGALDKVCLELTHRIFEGKNRQTDKPKARHLFITAITPDGSVSHLNTVVDDLSKRYIITGDDGTGKTTLVKRLADAAMMRGFDVEAYHCALTPENIDHLVIPQLDIAVINSVEPHFYKPRAEDEIIDTMQFVNPVLDSRYLAEKTTAREMYRRSMELAIEFIAKAKAEHDRMETLYVPYMNFDEVNARREQTLTRILEIAATQDI</sequence>
<reference evidence="2" key="1">
    <citation type="submission" date="2018-02" db="EMBL/GenBank/DDBJ databases">
        <title>Genome sequence of Desulfocucumis palustris strain NAW-5.</title>
        <authorList>
            <person name="Watanabe M."/>
            <person name="Kojima H."/>
            <person name="Fukui M."/>
        </authorList>
    </citation>
    <scope>NUCLEOTIDE SEQUENCE [LARGE SCALE GENOMIC DNA]</scope>
    <source>
        <strain evidence="2">NAW-5</strain>
    </source>
</reference>
<name>A0A2L2XDB8_9FIRM</name>
<dbReference type="CDD" id="cd01983">
    <property type="entry name" value="SIMIBI"/>
    <property type="match status" value="1"/>
</dbReference>
<dbReference type="RefSeq" id="WP_231702606.1">
    <property type="nucleotide sequence ID" value="NZ_BFAV01000019.1"/>
</dbReference>